<keyword evidence="2" id="KW-0812">Transmembrane</keyword>
<evidence type="ECO:0000313" key="3">
    <source>
        <dbReference type="EMBL" id="MFC5056641.1"/>
    </source>
</evidence>
<organism evidence="3 4">
    <name type="scientific">Saccharothrix xinjiangensis</name>
    <dbReference type="NCBI Taxonomy" id="204798"/>
    <lineage>
        <taxon>Bacteria</taxon>
        <taxon>Bacillati</taxon>
        <taxon>Actinomycetota</taxon>
        <taxon>Actinomycetes</taxon>
        <taxon>Pseudonocardiales</taxon>
        <taxon>Pseudonocardiaceae</taxon>
        <taxon>Saccharothrix</taxon>
    </lineage>
</organism>
<feature type="region of interest" description="Disordered" evidence="1">
    <location>
        <begin position="27"/>
        <end position="180"/>
    </location>
</feature>
<feature type="compositionally biased region" description="Low complexity" evidence="1">
    <location>
        <begin position="35"/>
        <end position="51"/>
    </location>
</feature>
<gene>
    <name evidence="3" type="ORF">ACFPFM_23190</name>
</gene>
<dbReference type="Proteomes" id="UP001595833">
    <property type="component" value="Unassembled WGS sequence"/>
</dbReference>
<feature type="transmembrane region" description="Helical" evidence="2">
    <location>
        <begin position="198"/>
        <end position="218"/>
    </location>
</feature>
<keyword evidence="4" id="KW-1185">Reference proteome</keyword>
<feature type="compositionally biased region" description="Low complexity" evidence="1">
    <location>
        <begin position="63"/>
        <end position="85"/>
    </location>
</feature>
<evidence type="ECO:0000313" key="4">
    <source>
        <dbReference type="Proteomes" id="UP001595833"/>
    </source>
</evidence>
<feature type="compositionally biased region" description="Low complexity" evidence="1">
    <location>
        <begin position="225"/>
        <end position="243"/>
    </location>
</feature>
<dbReference type="RefSeq" id="WP_344034383.1">
    <property type="nucleotide sequence ID" value="NZ_BAAAKE010000001.1"/>
</dbReference>
<sequence length="402" mass="43079">MTWQEQLQQLDAALAAGSISAEDYRRQRDELLYRAQGGTQQPQQAGPSTGPNSDPFPAPFKWSAQSPAQQGQPQPQQGQPPQGQQTGSESTQYIRPATPPTEADRTQVVPNSGGQADRTQVVPKADRPQAVGGQQGGAWQGQQQGGAPWQQQQQQQQQGGYSPPWGGEGDFQSPQWSGFNVQGPEVFEEAEKGGKGKVIAVAAAVVVLLVATGLYFFVFRDNSGGDDTATGGTSPSSAAPTTTTKKKPDPFGTLIVPEGRTSGPKTYTAEQLANAKPLPTPDLVVLKQAGTTEARSVVVVENEVTTSMWAFKSADPAALLEAITTDQQRFGFTEDPQTSQDGVPVFKSTQTSNNKTITVFRTHYATDTEVIRVEAFAVDEPAVQDRFEAVLTEQLDHQAPKK</sequence>
<proteinExistence type="predicted"/>
<accession>A0ABV9Y274</accession>
<feature type="compositionally biased region" description="Polar residues" evidence="1">
    <location>
        <begin position="108"/>
        <end position="118"/>
    </location>
</feature>
<dbReference type="EMBL" id="JBHSJB010000023">
    <property type="protein sequence ID" value="MFC5056641.1"/>
    <property type="molecule type" value="Genomic_DNA"/>
</dbReference>
<evidence type="ECO:0000256" key="2">
    <source>
        <dbReference type="SAM" id="Phobius"/>
    </source>
</evidence>
<comment type="caution">
    <text evidence="3">The sequence shown here is derived from an EMBL/GenBank/DDBJ whole genome shotgun (WGS) entry which is preliminary data.</text>
</comment>
<feature type="region of interest" description="Disordered" evidence="1">
    <location>
        <begin position="225"/>
        <end position="265"/>
    </location>
</feature>
<keyword evidence="2" id="KW-0472">Membrane</keyword>
<evidence type="ECO:0000256" key="1">
    <source>
        <dbReference type="SAM" id="MobiDB-lite"/>
    </source>
</evidence>
<protein>
    <submittedName>
        <fullName evidence="3">SHOCT domain-containing protein</fullName>
    </submittedName>
</protein>
<name>A0ABV9Y274_9PSEU</name>
<reference evidence="4" key="1">
    <citation type="journal article" date="2019" name="Int. J. Syst. Evol. Microbiol.">
        <title>The Global Catalogue of Microorganisms (GCM) 10K type strain sequencing project: providing services to taxonomists for standard genome sequencing and annotation.</title>
        <authorList>
            <consortium name="The Broad Institute Genomics Platform"/>
            <consortium name="The Broad Institute Genome Sequencing Center for Infectious Disease"/>
            <person name="Wu L."/>
            <person name="Ma J."/>
        </authorList>
    </citation>
    <scope>NUCLEOTIDE SEQUENCE [LARGE SCALE GENOMIC DNA]</scope>
    <source>
        <strain evidence="4">KCTC 12848</strain>
    </source>
</reference>
<keyword evidence="2" id="KW-1133">Transmembrane helix</keyword>
<feature type="compositionally biased region" description="Low complexity" evidence="1">
    <location>
        <begin position="140"/>
        <end position="165"/>
    </location>
</feature>